<organism evidence="1">
    <name type="scientific">Rhizophora mucronata</name>
    <name type="common">Asiatic mangrove</name>
    <dbReference type="NCBI Taxonomy" id="61149"/>
    <lineage>
        <taxon>Eukaryota</taxon>
        <taxon>Viridiplantae</taxon>
        <taxon>Streptophyta</taxon>
        <taxon>Embryophyta</taxon>
        <taxon>Tracheophyta</taxon>
        <taxon>Spermatophyta</taxon>
        <taxon>Magnoliopsida</taxon>
        <taxon>eudicotyledons</taxon>
        <taxon>Gunneridae</taxon>
        <taxon>Pentapetalae</taxon>
        <taxon>rosids</taxon>
        <taxon>fabids</taxon>
        <taxon>Malpighiales</taxon>
        <taxon>Rhizophoraceae</taxon>
        <taxon>Rhizophora</taxon>
    </lineage>
</organism>
<name>A0A2P2IIX8_RHIMU</name>
<proteinExistence type="predicted"/>
<dbReference type="AlphaFoldDB" id="A0A2P2IIX8"/>
<accession>A0A2P2IIX8</accession>
<reference evidence="1" key="1">
    <citation type="submission" date="2018-02" db="EMBL/GenBank/DDBJ databases">
        <title>Rhizophora mucronata_Transcriptome.</title>
        <authorList>
            <person name="Meera S.P."/>
            <person name="Sreeshan A."/>
            <person name="Augustine A."/>
        </authorList>
    </citation>
    <scope>NUCLEOTIDE SEQUENCE</scope>
    <source>
        <tissue evidence="1">Leaf</tissue>
    </source>
</reference>
<dbReference type="EMBL" id="GGEC01000703">
    <property type="protein sequence ID" value="MBW81186.1"/>
    <property type="molecule type" value="Transcribed_RNA"/>
</dbReference>
<evidence type="ECO:0000313" key="1">
    <source>
        <dbReference type="EMBL" id="MBW81186.1"/>
    </source>
</evidence>
<protein>
    <submittedName>
        <fullName evidence="1">Uncharacterized protein</fullName>
    </submittedName>
</protein>
<sequence>MTMECIPELTCMRDCINTLHKVLYLCLSDFNISYLLGRNIGAVLVY</sequence>